<sequence length="377" mass="42444">MASAWFGGRAIDLVKARSLFVKVFPTPASLSERRAVLHALRRYGPIEIFKRLPNPETFVCAPTKSEVASELLSRSPLTFKFVSETLDTIEAKSLPGISPVGVASPIQIHEEATKMARTSPNPGAEEQQQAQQSDMVKTFTLYINPSQSYYEHKTNVRLSPIHGPWPKTLEQDQDFIYFALKEVVPDDMTRAGLCDWHTGGQLSGEPAAIRAQQEHSKLWHIRERQMRRKKDKEVEKDEDSALVAIKGLAKSDPRVAAGRADSTHPAASEYSEGERSSQQNQERTLFSDPFEEMARQAQREGSGEKPTPPSRKGPAWVRRKQIRLNPLADGKHRKVDKKAPLPDPKGAGKWFEFRSVFNSQMDNVRFPPLDRPLEGKR</sequence>
<reference evidence="2 3" key="1">
    <citation type="submission" date="2015-09" db="EMBL/GenBank/DDBJ databases">
        <title>Host preference determinants of Valsa canker pathogens revealed by comparative genomics.</title>
        <authorList>
            <person name="Yin Z."/>
            <person name="Huang L."/>
        </authorList>
    </citation>
    <scope>NUCLEOTIDE SEQUENCE [LARGE SCALE GENOMIC DNA]</scope>
    <source>
        <strain evidence="2 3">SXYLt</strain>
    </source>
</reference>
<dbReference type="Proteomes" id="UP000285146">
    <property type="component" value="Unassembled WGS sequence"/>
</dbReference>
<feature type="region of interest" description="Disordered" evidence="1">
    <location>
        <begin position="253"/>
        <end position="348"/>
    </location>
</feature>
<proteinExistence type="predicted"/>
<protein>
    <submittedName>
        <fullName evidence="2">Uncharacterized protein</fullName>
    </submittedName>
</protein>
<keyword evidence="3" id="KW-1185">Reference proteome</keyword>
<dbReference type="InParanoid" id="A0A423XBE4"/>
<gene>
    <name evidence="2" type="ORF">VPNG_05529</name>
</gene>
<dbReference type="STRING" id="1230097.A0A423XBE4"/>
<dbReference type="OrthoDB" id="5367448at2759"/>
<feature type="compositionally biased region" description="Basic and acidic residues" evidence="1">
    <location>
        <begin position="292"/>
        <end position="303"/>
    </location>
</feature>
<evidence type="ECO:0000256" key="1">
    <source>
        <dbReference type="SAM" id="MobiDB-lite"/>
    </source>
</evidence>
<accession>A0A423XBE4</accession>
<dbReference type="EMBL" id="LKEB01000020">
    <property type="protein sequence ID" value="ROW13284.1"/>
    <property type="molecule type" value="Genomic_DNA"/>
</dbReference>
<evidence type="ECO:0000313" key="2">
    <source>
        <dbReference type="EMBL" id="ROW13284.1"/>
    </source>
</evidence>
<name>A0A423XBE4_9PEZI</name>
<comment type="caution">
    <text evidence="2">The sequence shown here is derived from an EMBL/GenBank/DDBJ whole genome shotgun (WGS) entry which is preliminary data.</text>
</comment>
<dbReference type="AlphaFoldDB" id="A0A423XBE4"/>
<organism evidence="2 3">
    <name type="scientific">Cytospora leucostoma</name>
    <dbReference type="NCBI Taxonomy" id="1230097"/>
    <lineage>
        <taxon>Eukaryota</taxon>
        <taxon>Fungi</taxon>
        <taxon>Dikarya</taxon>
        <taxon>Ascomycota</taxon>
        <taxon>Pezizomycotina</taxon>
        <taxon>Sordariomycetes</taxon>
        <taxon>Sordariomycetidae</taxon>
        <taxon>Diaporthales</taxon>
        <taxon>Cytosporaceae</taxon>
        <taxon>Cytospora</taxon>
    </lineage>
</organism>
<evidence type="ECO:0000313" key="3">
    <source>
        <dbReference type="Proteomes" id="UP000285146"/>
    </source>
</evidence>